<protein>
    <submittedName>
        <fullName evidence="1">Uncharacterized protein</fullName>
    </submittedName>
</protein>
<name>A0A146JYH5_9EUKA</name>
<sequence length="451" mass="52880">RFTLTLHELFQPQTHQYSAIQFELQFSDVNNAADLIYQSNTKISEIYNNQFKQQTFEFTMPTTTSRRGAQPQMFVKLLEGYLVTAVRLFKITQLDDALNEVALTKDFSFRFQLTRVQKNADTSKQYVQFPFIQLKIPALVLPTSKRYLYNAYFVEIQVEDFKIRNQLFQVKENLKLPSLTQTLSFVQDDILTYKVDLPVIVEFKQLLTMAVYGASFDFKQQSQLIKLCEFDLQVKDLQPFIPVLQAKKAEFQINQDYVTLIDTVNKALQIKTTFGAETMRMKPLQDNLNSFYYAGFYQDQKYNYPDPRQSEYYKYLQKQFQYRGERVASLQLDQDVCMLKLSYQMQKTPLLDLVHCDFVKMLVKSAQLNNLLALVVPLQNNSLIDKFEFFSQSYKLQSVNFEFQLEEPCNLYQLLQIPAIGIPKTTSGVELQLGTEKTFLDQFQLREIMLL</sequence>
<accession>A0A146JYH5</accession>
<evidence type="ECO:0000313" key="1">
    <source>
        <dbReference type="EMBL" id="JAP89577.1"/>
    </source>
</evidence>
<dbReference type="EMBL" id="GDID01007029">
    <property type="protein sequence ID" value="JAP89577.1"/>
    <property type="molecule type" value="Transcribed_RNA"/>
</dbReference>
<feature type="non-terminal residue" evidence="1">
    <location>
        <position position="451"/>
    </location>
</feature>
<organism evidence="1">
    <name type="scientific">Trepomonas sp. PC1</name>
    <dbReference type="NCBI Taxonomy" id="1076344"/>
    <lineage>
        <taxon>Eukaryota</taxon>
        <taxon>Metamonada</taxon>
        <taxon>Diplomonadida</taxon>
        <taxon>Hexamitidae</taxon>
        <taxon>Hexamitinae</taxon>
        <taxon>Trepomonas</taxon>
    </lineage>
</organism>
<reference evidence="1" key="1">
    <citation type="submission" date="2015-07" db="EMBL/GenBank/DDBJ databases">
        <title>Adaptation to a free-living lifestyle via gene acquisitions in the diplomonad Trepomonas sp. PC1.</title>
        <authorList>
            <person name="Xu F."/>
            <person name="Jerlstrom-Hultqvist J."/>
            <person name="Kolisko M."/>
            <person name="Simpson A.G.B."/>
            <person name="Roger A.J."/>
            <person name="Svard S.G."/>
            <person name="Andersson J.O."/>
        </authorList>
    </citation>
    <scope>NUCLEOTIDE SEQUENCE</scope>
    <source>
        <strain evidence="1">PC1</strain>
    </source>
</reference>
<dbReference type="AlphaFoldDB" id="A0A146JYH5"/>
<gene>
    <name evidence="1" type="ORF">TPC1_30928</name>
</gene>
<feature type="non-terminal residue" evidence="1">
    <location>
        <position position="1"/>
    </location>
</feature>
<proteinExistence type="predicted"/>